<organism evidence="7 9">
    <name type="scientific">Corynebacterium glucuronolyticum</name>
    <dbReference type="NCBI Taxonomy" id="39791"/>
    <lineage>
        <taxon>Bacteria</taxon>
        <taxon>Bacillati</taxon>
        <taxon>Actinomycetota</taxon>
        <taxon>Actinomycetes</taxon>
        <taxon>Mycobacteriales</taxon>
        <taxon>Corynebacteriaceae</taxon>
        <taxon>Corynebacterium</taxon>
    </lineage>
</organism>
<accession>A0A7T4JUR9</accession>
<evidence type="ECO:0000256" key="3">
    <source>
        <dbReference type="ARBA" id="ARBA00022842"/>
    </source>
</evidence>
<evidence type="ECO:0000313" key="7">
    <source>
        <dbReference type="EMBL" id="QQB46128.1"/>
    </source>
</evidence>
<dbReference type="OrthoDB" id="5172636at2"/>
<dbReference type="EMBL" id="CP066007">
    <property type="protein sequence ID" value="QQB46128.1"/>
    <property type="molecule type" value="Genomic_DNA"/>
</dbReference>
<dbReference type="EMBL" id="CP069534">
    <property type="protein sequence ID" value="QRP71359.1"/>
    <property type="molecule type" value="Genomic_DNA"/>
</dbReference>
<feature type="binding site" evidence="5">
    <location>
        <position position="117"/>
    </location>
    <ligand>
        <name>Mg(2+)</name>
        <dbReference type="ChEBI" id="CHEBI:18420"/>
    </ligand>
</feature>
<dbReference type="SUPFAM" id="SSF51621">
    <property type="entry name" value="Phosphoenolpyruvate/pyruvate domain"/>
    <property type="match status" value="1"/>
</dbReference>
<evidence type="ECO:0000313" key="8">
    <source>
        <dbReference type="EMBL" id="QRP71359.1"/>
    </source>
</evidence>
<protein>
    <submittedName>
        <fullName evidence="7">CoA ester lyase</fullName>
    </submittedName>
</protein>
<dbReference type="Proteomes" id="UP000617681">
    <property type="component" value="Chromosome"/>
</dbReference>
<proteinExistence type="predicted"/>
<evidence type="ECO:0000256" key="4">
    <source>
        <dbReference type="PIRSR" id="PIRSR015582-1"/>
    </source>
</evidence>
<name>A0A7T4JUR9_9CORY</name>
<evidence type="ECO:0000256" key="1">
    <source>
        <dbReference type="ARBA" id="ARBA00001946"/>
    </source>
</evidence>
<evidence type="ECO:0000256" key="2">
    <source>
        <dbReference type="ARBA" id="ARBA00022723"/>
    </source>
</evidence>
<evidence type="ECO:0000313" key="9">
    <source>
        <dbReference type="Proteomes" id="UP000596145"/>
    </source>
</evidence>
<dbReference type="RefSeq" id="WP_005391764.1">
    <property type="nucleotide sequence ID" value="NZ_CP066007.1"/>
</dbReference>
<dbReference type="GO" id="GO:0016829">
    <property type="term" value="F:lyase activity"/>
    <property type="evidence" value="ECO:0007669"/>
    <property type="project" value="UniProtKB-KW"/>
</dbReference>
<keyword evidence="2 5" id="KW-0479">Metal-binding</keyword>
<gene>
    <name evidence="7" type="ORF">I6I10_11870</name>
    <name evidence="8" type="ORF">I6J21_04245</name>
</gene>
<dbReference type="InterPro" id="IPR040442">
    <property type="entry name" value="Pyrv_kinase-like_dom_sf"/>
</dbReference>
<feature type="domain" description="HpcH/HpaI aldolase/citrate lyase" evidence="6">
    <location>
        <begin position="106"/>
        <end position="223"/>
    </location>
</feature>
<dbReference type="GO" id="GO:0006107">
    <property type="term" value="P:oxaloacetate metabolic process"/>
    <property type="evidence" value="ECO:0007669"/>
    <property type="project" value="TreeGrafter"/>
</dbReference>
<keyword evidence="3 5" id="KW-0460">Magnesium</keyword>
<dbReference type="PANTHER" id="PTHR32308">
    <property type="entry name" value="LYASE BETA SUBUNIT, PUTATIVE (AFU_ORTHOLOGUE AFUA_4G13030)-RELATED"/>
    <property type="match status" value="1"/>
</dbReference>
<evidence type="ECO:0000256" key="5">
    <source>
        <dbReference type="PIRSR" id="PIRSR015582-2"/>
    </source>
</evidence>
<dbReference type="InterPro" id="IPR011206">
    <property type="entry name" value="Citrate_lyase_beta/mcl1/mcl2"/>
</dbReference>
<dbReference type="Pfam" id="PF03328">
    <property type="entry name" value="HpcH_HpaI"/>
    <property type="match status" value="2"/>
</dbReference>
<feature type="binding site" evidence="4">
    <location>
        <position position="117"/>
    </location>
    <ligand>
        <name>substrate</name>
    </ligand>
</feature>
<dbReference type="InterPro" id="IPR005000">
    <property type="entry name" value="Aldolase/citrate-lyase_domain"/>
</dbReference>
<comment type="cofactor">
    <cofactor evidence="1">
        <name>Mg(2+)</name>
        <dbReference type="ChEBI" id="CHEBI:18420"/>
    </cofactor>
</comment>
<reference evidence="7 9" key="1">
    <citation type="submission" date="2020-12" db="EMBL/GenBank/DDBJ databases">
        <title>FDA dAtabase for Regulatory Grade micrObial Sequences (FDA-ARGOS): Supporting development and validation of Infectious Disease Dx tests.</title>
        <authorList>
            <person name="Sproer C."/>
            <person name="Gronow S."/>
            <person name="Severitt S."/>
            <person name="Schroder I."/>
            <person name="Tallon L."/>
            <person name="Sadzewicz L."/>
            <person name="Zhao X."/>
            <person name="Boylan J."/>
            <person name="Ott S."/>
            <person name="Bowen H."/>
            <person name="Vavikolanu K."/>
            <person name="Mehta A."/>
            <person name="Aluvathingal J."/>
            <person name="Nadendla S."/>
            <person name="Lowell S."/>
            <person name="Myers T."/>
            <person name="Yan Y."/>
            <person name="Sichtig H."/>
        </authorList>
    </citation>
    <scope>NUCLEOTIDE SEQUENCE [LARGE SCALE GENOMIC DNA]</scope>
    <source>
        <strain evidence="7 9">FDAARGOS_1053</strain>
        <strain evidence="8">FDAARGOS_1191</strain>
    </source>
</reference>
<feature type="binding site" evidence="5">
    <location>
        <position position="143"/>
    </location>
    <ligand>
        <name>Mg(2+)</name>
        <dbReference type="ChEBI" id="CHEBI:18420"/>
    </ligand>
</feature>
<dbReference type="PIRSF" id="PIRSF015582">
    <property type="entry name" value="Cit_lyase_B"/>
    <property type="match status" value="1"/>
</dbReference>
<dbReference type="Gene3D" id="3.20.20.60">
    <property type="entry name" value="Phosphoenolpyruvate-binding domains"/>
    <property type="match status" value="1"/>
</dbReference>
<dbReference type="AlphaFoldDB" id="A0A7T4JUR9"/>
<evidence type="ECO:0000259" key="6">
    <source>
        <dbReference type="Pfam" id="PF03328"/>
    </source>
</evidence>
<feature type="binding site" evidence="4">
    <location>
        <position position="70"/>
    </location>
    <ligand>
        <name>substrate</name>
    </ligand>
</feature>
<dbReference type="PANTHER" id="PTHR32308:SF10">
    <property type="entry name" value="CITRATE LYASE SUBUNIT BETA"/>
    <property type="match status" value="1"/>
</dbReference>
<dbReference type="GO" id="GO:0000287">
    <property type="term" value="F:magnesium ion binding"/>
    <property type="evidence" value="ECO:0007669"/>
    <property type="project" value="TreeGrafter"/>
</dbReference>
<keyword evidence="7" id="KW-0456">Lyase</keyword>
<dbReference type="InterPro" id="IPR015813">
    <property type="entry name" value="Pyrv/PenolPyrv_kinase-like_dom"/>
</dbReference>
<feature type="domain" description="HpcH/HpaI aldolase/citrate lyase" evidence="6">
    <location>
        <begin position="12"/>
        <end position="99"/>
    </location>
</feature>
<dbReference type="GeneID" id="92759607"/>
<sequence length="283" mass="31307">MNNENIILGPAIMFVPCNRPERFAKGITRADMIILDLEDGAGAEHDAQAREEARQNLINSHLDPARVIVRINGPEAPGFLEDLEAYKQTEYGPLIVPMLRDGIPPEVEGLPIIALIETPQALVHVNEIAAHPDVIGLYWGAEDLTMELGGTHSRYQDDETMRPTHLYRDTIQVARTMVHVAAAAHGKFSIDASFADFSDPEGQYREAVDAARIGFAATATIHPAQTEPVRRAYLPDEETLTWARRVVAESYNHPGPFKLDGQMCDAPLIKQAFRIARRAGDEV</sequence>
<dbReference type="Proteomes" id="UP000596145">
    <property type="component" value="Chromosome"/>
</dbReference>